<gene>
    <name evidence="11" type="ORF">SAMN06264868_1235</name>
</gene>
<evidence type="ECO:0000256" key="5">
    <source>
        <dbReference type="ARBA" id="ARBA00022927"/>
    </source>
</evidence>
<dbReference type="AlphaFoldDB" id="A0AA45WPE9"/>
<evidence type="ECO:0000259" key="10">
    <source>
        <dbReference type="Pfam" id="PF01618"/>
    </source>
</evidence>
<sequence length="147" mass="16945">MNIDLKILHNFVFFVMFIMFVISNYVIIYKFFQLKNKPNSTLEERFNFIKNLKKGMWWLDFSATTAPLLGLLGTIFALMEAFQKLSAKGLSSSGDITGAIGFALLATAIGIVLSLWNYLFFKMFQDRISSYKEETKNILIEEILNEE</sequence>
<dbReference type="Pfam" id="PF01618">
    <property type="entry name" value="MotA_ExbB"/>
    <property type="match status" value="1"/>
</dbReference>
<dbReference type="PANTHER" id="PTHR30625:SF15">
    <property type="entry name" value="BIOPOLYMER TRANSPORT PROTEIN EXBB"/>
    <property type="match status" value="1"/>
</dbReference>
<organism evidence="11 12">
    <name type="scientific">Venenivibrio stagnispumantis</name>
    <dbReference type="NCBI Taxonomy" id="407998"/>
    <lineage>
        <taxon>Bacteria</taxon>
        <taxon>Pseudomonadati</taxon>
        <taxon>Aquificota</taxon>
        <taxon>Aquificia</taxon>
        <taxon>Aquificales</taxon>
        <taxon>Hydrogenothermaceae</taxon>
        <taxon>Venenivibrio</taxon>
    </lineage>
</organism>
<dbReference type="InterPro" id="IPR002898">
    <property type="entry name" value="MotA_ExbB_proton_chnl"/>
</dbReference>
<keyword evidence="2 8" id="KW-0813">Transport</keyword>
<evidence type="ECO:0000313" key="12">
    <source>
        <dbReference type="Proteomes" id="UP001157947"/>
    </source>
</evidence>
<reference evidence="11" key="1">
    <citation type="submission" date="2017-05" db="EMBL/GenBank/DDBJ databases">
        <authorList>
            <person name="Varghese N."/>
            <person name="Submissions S."/>
        </authorList>
    </citation>
    <scope>NUCLEOTIDE SEQUENCE</scope>
    <source>
        <strain evidence="11">DSM 18763</strain>
    </source>
</reference>
<feature type="transmembrane region" description="Helical" evidence="9">
    <location>
        <begin position="57"/>
        <end position="79"/>
    </location>
</feature>
<evidence type="ECO:0000256" key="4">
    <source>
        <dbReference type="ARBA" id="ARBA00022692"/>
    </source>
</evidence>
<comment type="caution">
    <text evidence="11">The sequence shown here is derived from an EMBL/GenBank/DDBJ whole genome shotgun (WGS) entry which is preliminary data.</text>
</comment>
<keyword evidence="4 9" id="KW-0812">Transmembrane</keyword>
<protein>
    <submittedName>
        <fullName evidence="11">Biopolymer transport protein ExbB</fullName>
    </submittedName>
</protein>
<keyword evidence="5 8" id="KW-0653">Protein transport</keyword>
<dbReference type="Proteomes" id="UP001157947">
    <property type="component" value="Unassembled WGS sequence"/>
</dbReference>
<dbReference type="GO" id="GO:0017038">
    <property type="term" value="P:protein import"/>
    <property type="evidence" value="ECO:0007669"/>
    <property type="project" value="TreeGrafter"/>
</dbReference>
<evidence type="ECO:0000256" key="2">
    <source>
        <dbReference type="ARBA" id="ARBA00022448"/>
    </source>
</evidence>
<keyword evidence="7 9" id="KW-0472">Membrane</keyword>
<evidence type="ECO:0000256" key="1">
    <source>
        <dbReference type="ARBA" id="ARBA00004651"/>
    </source>
</evidence>
<evidence type="ECO:0000256" key="3">
    <source>
        <dbReference type="ARBA" id="ARBA00022475"/>
    </source>
</evidence>
<dbReference type="RefSeq" id="WP_265133669.1">
    <property type="nucleotide sequence ID" value="NZ_FXTX01000023.1"/>
</dbReference>
<name>A0AA45WPE9_9AQUI</name>
<keyword evidence="6 9" id="KW-1133">Transmembrane helix</keyword>
<proteinExistence type="inferred from homology"/>
<accession>A0AA45WPE9</accession>
<keyword evidence="3" id="KW-1003">Cell membrane</keyword>
<evidence type="ECO:0000256" key="9">
    <source>
        <dbReference type="SAM" id="Phobius"/>
    </source>
</evidence>
<dbReference type="EMBL" id="FXTX01000023">
    <property type="protein sequence ID" value="SMP21381.1"/>
    <property type="molecule type" value="Genomic_DNA"/>
</dbReference>
<dbReference type="GO" id="GO:0005886">
    <property type="term" value="C:plasma membrane"/>
    <property type="evidence" value="ECO:0007669"/>
    <property type="project" value="UniProtKB-SubCell"/>
</dbReference>
<feature type="transmembrane region" description="Helical" evidence="9">
    <location>
        <begin position="12"/>
        <end position="32"/>
    </location>
</feature>
<evidence type="ECO:0000256" key="8">
    <source>
        <dbReference type="RuleBase" id="RU004057"/>
    </source>
</evidence>
<comment type="similarity">
    <text evidence="8">Belongs to the exbB/tolQ family.</text>
</comment>
<feature type="transmembrane region" description="Helical" evidence="9">
    <location>
        <begin position="99"/>
        <end position="121"/>
    </location>
</feature>
<evidence type="ECO:0000256" key="7">
    <source>
        <dbReference type="ARBA" id="ARBA00023136"/>
    </source>
</evidence>
<evidence type="ECO:0000313" key="11">
    <source>
        <dbReference type="EMBL" id="SMP21381.1"/>
    </source>
</evidence>
<feature type="domain" description="MotA/TolQ/ExbB proton channel" evidence="10">
    <location>
        <begin position="41"/>
        <end position="133"/>
    </location>
</feature>
<dbReference type="InterPro" id="IPR050790">
    <property type="entry name" value="ExbB/TolQ_transport"/>
</dbReference>
<comment type="subcellular location">
    <subcellularLocation>
        <location evidence="1">Cell membrane</location>
        <topology evidence="1">Multi-pass membrane protein</topology>
    </subcellularLocation>
    <subcellularLocation>
        <location evidence="8">Membrane</location>
        <topology evidence="8">Multi-pass membrane protein</topology>
    </subcellularLocation>
</comment>
<evidence type="ECO:0000256" key="6">
    <source>
        <dbReference type="ARBA" id="ARBA00022989"/>
    </source>
</evidence>
<dbReference type="PANTHER" id="PTHR30625">
    <property type="entry name" value="PROTEIN TOLQ"/>
    <property type="match status" value="1"/>
</dbReference>
<keyword evidence="12" id="KW-1185">Reference proteome</keyword>